<evidence type="ECO:0000256" key="2">
    <source>
        <dbReference type="SAM" id="MobiDB-lite"/>
    </source>
</evidence>
<feature type="region of interest" description="Disordered" evidence="2">
    <location>
        <begin position="317"/>
        <end position="344"/>
    </location>
</feature>
<sequence>MNYEMVLCACLLISSMLNCIFAVVIAVLVYHIIETQKLIKNTNQEEVIQPSGLFYSNEKEVQLLQSEKEYQKVEDKLIVTPIIETAKSSLSQVTLQEMGRTLEDKLIDERDGNMTTNEKFSETKWEKEAIKEEDVLSKNKNETKNHLKKPRGEVKEQYDDQTCLMSKEIDDSGNVLEGSKLLVIDQTLEKEIKEKQEERTENKVKIDKGVNGKLYNKEYIPVDQPTTDSEYLEEELEEVELPKEYYIEEWNRMVDAMKGTCGISHYNIDIEMPEICSEDRERNRLLKETLENIEEDDNKLKEKAYCETGKKLEVEKTKRRHKKTKYNNQKGVIIDDQKKPKRTI</sequence>
<evidence type="ECO:0000313" key="3">
    <source>
        <dbReference type="EMBL" id="ELP87073.1"/>
    </source>
</evidence>
<reference evidence="3 4" key="1">
    <citation type="submission" date="2012-10" db="EMBL/GenBank/DDBJ databases">
        <authorList>
            <person name="Zafar N."/>
            <person name="Inman J."/>
            <person name="Hall N."/>
            <person name="Lorenzi H."/>
            <person name="Caler E."/>
        </authorList>
    </citation>
    <scope>NUCLEOTIDE SEQUENCE [LARGE SCALE GENOMIC DNA]</scope>
    <source>
        <strain evidence="3 4">IP1</strain>
    </source>
</reference>
<dbReference type="AlphaFoldDB" id="L7FLB9"/>
<gene>
    <name evidence="3" type="ORF">EIN_028580</name>
</gene>
<name>L7FLB9_ENTIV</name>
<dbReference type="RefSeq" id="XP_004253844.1">
    <property type="nucleotide sequence ID" value="XM_004253796.1"/>
</dbReference>
<dbReference type="Proteomes" id="UP000014680">
    <property type="component" value="Unassembled WGS sequence"/>
</dbReference>
<proteinExistence type="predicted"/>
<keyword evidence="4" id="KW-1185">Reference proteome</keyword>
<organism evidence="3 4">
    <name type="scientific">Entamoeba invadens IP1</name>
    <dbReference type="NCBI Taxonomy" id="370355"/>
    <lineage>
        <taxon>Eukaryota</taxon>
        <taxon>Amoebozoa</taxon>
        <taxon>Evosea</taxon>
        <taxon>Archamoebae</taxon>
        <taxon>Mastigamoebida</taxon>
        <taxon>Entamoebidae</taxon>
        <taxon>Entamoeba</taxon>
    </lineage>
</organism>
<dbReference type="EMBL" id="KB206872">
    <property type="protein sequence ID" value="ELP87073.1"/>
    <property type="molecule type" value="Genomic_DNA"/>
</dbReference>
<protein>
    <submittedName>
        <fullName evidence="3">Uncharacterized protein</fullName>
    </submittedName>
</protein>
<evidence type="ECO:0000313" key="4">
    <source>
        <dbReference type="Proteomes" id="UP000014680"/>
    </source>
</evidence>
<keyword evidence="1" id="KW-0175">Coiled coil</keyword>
<feature type="coiled-coil region" evidence="1">
    <location>
        <begin position="276"/>
        <end position="303"/>
    </location>
</feature>
<accession>L7FLB9</accession>
<dbReference type="GeneID" id="14886055"/>
<dbReference type="KEGG" id="eiv:EIN_028580"/>
<evidence type="ECO:0000256" key="1">
    <source>
        <dbReference type="SAM" id="Coils"/>
    </source>
</evidence>
<dbReference type="VEuPathDB" id="AmoebaDB:EIN_028580"/>